<dbReference type="SUPFAM" id="SSF55060">
    <property type="entry name" value="GHMP Kinase, C-terminal domain"/>
    <property type="match status" value="1"/>
</dbReference>
<dbReference type="EMBL" id="CP119067">
    <property type="protein sequence ID" value="WEL38802.1"/>
    <property type="molecule type" value="Genomic_DNA"/>
</dbReference>
<dbReference type="InterPro" id="IPR020568">
    <property type="entry name" value="Ribosomal_Su5_D2-typ_SF"/>
</dbReference>
<dbReference type="NCBIfam" id="TIGR01240">
    <property type="entry name" value="mevDPdecarb"/>
    <property type="match status" value="1"/>
</dbReference>
<dbReference type="Gene3D" id="3.30.230.10">
    <property type="match status" value="1"/>
</dbReference>
<keyword evidence="5 13" id="KW-0547">Nucleotide-binding</keyword>
<dbReference type="PANTHER" id="PTHR10977">
    <property type="entry name" value="DIPHOSPHOMEVALONATE DECARBOXYLASE"/>
    <property type="match status" value="1"/>
</dbReference>
<reference evidence="17 19" key="2">
    <citation type="submission" date="2023-02" db="EMBL/GenBank/DDBJ databases">
        <title>Encephalitozoon hellem ATCC 50451 complete genome.</title>
        <authorList>
            <person name="Mascarenhas dos Santos A.C."/>
            <person name="Julian A.T."/>
            <person name="Pombert J.-F."/>
        </authorList>
    </citation>
    <scope>NUCLEOTIDE SEQUENCE [LARGE SCALE GENOMIC DNA]</scope>
    <source>
        <strain evidence="17 19">ATCC 50451</strain>
    </source>
</reference>
<protein>
    <recommendedName>
        <fullName evidence="3 13">Diphosphomevalonate decarboxylase</fullName>
        <ecNumber evidence="3 13">4.1.1.33</ecNumber>
    </recommendedName>
</protein>
<dbReference type="SUPFAM" id="SSF54211">
    <property type="entry name" value="Ribosomal protein S5 domain 2-like"/>
    <property type="match status" value="1"/>
</dbReference>
<dbReference type="Proteomes" id="UP001217963">
    <property type="component" value="Chromosome VI"/>
</dbReference>
<evidence type="ECO:0000256" key="7">
    <source>
        <dbReference type="ARBA" id="ARBA00022955"/>
    </source>
</evidence>
<evidence type="ECO:0000256" key="8">
    <source>
        <dbReference type="ARBA" id="ARBA00023011"/>
    </source>
</evidence>
<dbReference type="InterPro" id="IPR014721">
    <property type="entry name" value="Ribsml_uS5_D2-typ_fold_subgr"/>
</dbReference>
<dbReference type="Pfam" id="PF18376">
    <property type="entry name" value="MDD_C"/>
    <property type="match status" value="1"/>
</dbReference>
<evidence type="ECO:0000313" key="16">
    <source>
        <dbReference type="EMBL" id="UTX43340.1"/>
    </source>
</evidence>
<evidence type="ECO:0000256" key="9">
    <source>
        <dbReference type="ARBA" id="ARBA00023098"/>
    </source>
</evidence>
<dbReference type="GO" id="GO:0005829">
    <property type="term" value="C:cytosol"/>
    <property type="evidence" value="ECO:0007669"/>
    <property type="project" value="InterPro"/>
</dbReference>
<evidence type="ECO:0000256" key="1">
    <source>
        <dbReference type="ARBA" id="ARBA00005055"/>
    </source>
</evidence>
<feature type="domain" description="Mvd1 C-terminal" evidence="14">
    <location>
        <begin position="167"/>
        <end position="295"/>
    </location>
</feature>
<dbReference type="EC" id="4.1.1.33" evidence="3 13"/>
<dbReference type="InterPro" id="IPR005935">
    <property type="entry name" value="Mev_decarb"/>
</dbReference>
<comment type="catalytic activity">
    <reaction evidence="13">
        <text>(R)-5-diphosphomevalonate + ATP = isopentenyl diphosphate + ADP + phosphate + CO2</text>
        <dbReference type="Rhea" id="RHEA:23732"/>
        <dbReference type="ChEBI" id="CHEBI:16526"/>
        <dbReference type="ChEBI" id="CHEBI:30616"/>
        <dbReference type="ChEBI" id="CHEBI:43474"/>
        <dbReference type="ChEBI" id="CHEBI:57557"/>
        <dbReference type="ChEBI" id="CHEBI:128769"/>
        <dbReference type="ChEBI" id="CHEBI:456216"/>
        <dbReference type="EC" id="4.1.1.33"/>
    </reaction>
</comment>
<dbReference type="GO" id="GO:0016126">
    <property type="term" value="P:sterol biosynthetic process"/>
    <property type="evidence" value="ECO:0007669"/>
    <property type="project" value="UniProtKB-KW"/>
</dbReference>
<dbReference type="Gene3D" id="3.30.70.890">
    <property type="entry name" value="GHMP kinase, C-terminal domain"/>
    <property type="match status" value="1"/>
</dbReference>
<evidence type="ECO:0000313" key="17">
    <source>
        <dbReference type="EMBL" id="WEL38802.1"/>
    </source>
</evidence>
<keyword evidence="7" id="KW-0752">Steroid biosynthesis</keyword>
<evidence type="ECO:0000259" key="15">
    <source>
        <dbReference type="Pfam" id="PF22700"/>
    </source>
</evidence>
<dbReference type="GO" id="GO:0005524">
    <property type="term" value="F:ATP binding"/>
    <property type="evidence" value="ECO:0007669"/>
    <property type="project" value="UniProtKB-UniRule"/>
</dbReference>
<evidence type="ECO:0000256" key="13">
    <source>
        <dbReference type="PIRNR" id="PIRNR015950"/>
    </source>
</evidence>
<evidence type="ECO:0000256" key="10">
    <source>
        <dbReference type="ARBA" id="ARBA00023166"/>
    </source>
</evidence>
<dbReference type="InterPro" id="IPR036554">
    <property type="entry name" value="GHMP_kinase_C_sf"/>
</dbReference>
<keyword evidence="10" id="KW-1207">Sterol metabolism</keyword>
<dbReference type="EMBL" id="CP075152">
    <property type="protein sequence ID" value="UTX43340.1"/>
    <property type="molecule type" value="Genomic_DNA"/>
</dbReference>
<gene>
    <name evidence="16" type="ORF">GPU96_06g10870</name>
    <name evidence="17" type="ORF">PFJ87_06g00680</name>
</gene>
<evidence type="ECO:0000256" key="4">
    <source>
        <dbReference type="ARBA" id="ARBA00022516"/>
    </source>
</evidence>
<evidence type="ECO:0000313" key="19">
    <source>
        <dbReference type="Proteomes" id="UP001217963"/>
    </source>
</evidence>
<dbReference type="PANTHER" id="PTHR10977:SF3">
    <property type="entry name" value="DIPHOSPHOMEVALONATE DECARBOXYLASE"/>
    <property type="match status" value="1"/>
</dbReference>
<organism evidence="16 18">
    <name type="scientific">Encephalitozoon hellem</name>
    <name type="common">Microsporidian parasite</name>
    <dbReference type="NCBI Taxonomy" id="27973"/>
    <lineage>
        <taxon>Eukaryota</taxon>
        <taxon>Fungi</taxon>
        <taxon>Fungi incertae sedis</taxon>
        <taxon>Microsporidia</taxon>
        <taxon>Unikaryonidae</taxon>
        <taxon>Encephalitozoon</taxon>
    </lineage>
</organism>
<keyword evidence="8" id="KW-0756">Sterol biosynthesis</keyword>
<evidence type="ECO:0000256" key="5">
    <source>
        <dbReference type="ARBA" id="ARBA00022741"/>
    </source>
</evidence>
<evidence type="ECO:0000256" key="3">
    <source>
        <dbReference type="ARBA" id="ARBA00012296"/>
    </source>
</evidence>
<reference evidence="16" key="1">
    <citation type="submission" date="2022-08" db="EMBL/GenBank/DDBJ databases">
        <title>Encephalitozoon hellem ATCC 50604 Complete Genome.</title>
        <authorList>
            <person name="Mascarenhas dos Santos A.C."/>
            <person name="Julian A.T."/>
            <person name="Pombert J.-F."/>
        </authorList>
    </citation>
    <scope>NUCLEOTIDE SEQUENCE</scope>
    <source>
        <strain evidence="16">ATCC 50604</strain>
    </source>
</reference>
<evidence type="ECO:0000259" key="14">
    <source>
        <dbReference type="Pfam" id="PF18376"/>
    </source>
</evidence>
<dbReference type="AlphaFoldDB" id="A0A9Q9C8C3"/>
<dbReference type="OrthoDB" id="10253702at2759"/>
<proteinExistence type="inferred from homology"/>
<evidence type="ECO:0000256" key="2">
    <source>
        <dbReference type="ARBA" id="ARBA00008831"/>
    </source>
</evidence>
<dbReference type="GO" id="GO:0004163">
    <property type="term" value="F:diphosphomevalonate decarboxylase activity"/>
    <property type="evidence" value="ECO:0007669"/>
    <property type="project" value="UniProtKB-EC"/>
</dbReference>
<keyword evidence="4" id="KW-0444">Lipid biosynthesis</keyword>
<evidence type="ECO:0000256" key="11">
    <source>
        <dbReference type="ARBA" id="ARBA00023221"/>
    </source>
</evidence>
<dbReference type="InterPro" id="IPR053859">
    <property type="entry name" value="MVD-like_N"/>
</dbReference>
<name>A0A9Q9C8C3_ENCHE</name>
<comment type="pathway">
    <text evidence="1">Isoprenoid biosynthesis; isopentenyl diphosphate biosynthesis via mevalonate pathway; isopentenyl diphosphate from (R)-mevalonate: step 3/3.</text>
</comment>
<keyword evidence="12 13" id="KW-0456">Lyase</keyword>
<dbReference type="Pfam" id="PF22700">
    <property type="entry name" value="MVD-like_N"/>
    <property type="match status" value="1"/>
</dbReference>
<dbReference type="InterPro" id="IPR029765">
    <property type="entry name" value="Mev_diP_decarb"/>
</dbReference>
<comment type="similarity">
    <text evidence="2 13">Belongs to the diphosphomevalonate decarboxylase family.</text>
</comment>
<dbReference type="InterPro" id="IPR041431">
    <property type="entry name" value="Mvd1_C"/>
</dbReference>
<keyword evidence="11" id="KW-0753">Steroid metabolism</keyword>
<keyword evidence="19" id="KW-1185">Reference proteome</keyword>
<dbReference type="GO" id="GO:0019287">
    <property type="term" value="P:isopentenyl diphosphate biosynthetic process, mevalonate pathway"/>
    <property type="evidence" value="ECO:0007669"/>
    <property type="project" value="InterPro"/>
</dbReference>
<keyword evidence="6 13" id="KW-0067">ATP-binding</keyword>
<evidence type="ECO:0000256" key="6">
    <source>
        <dbReference type="ARBA" id="ARBA00022840"/>
    </source>
</evidence>
<accession>A0A9Q9C8C3</accession>
<feature type="domain" description="Diphosphomevalonate decarboxylase-like N-terminal" evidence="15">
    <location>
        <begin position="11"/>
        <end position="144"/>
    </location>
</feature>
<evidence type="ECO:0000313" key="18">
    <source>
        <dbReference type="Proteomes" id="UP001059546"/>
    </source>
</evidence>
<dbReference type="Proteomes" id="UP001059546">
    <property type="component" value="Chromosome VI"/>
</dbReference>
<dbReference type="PIRSF" id="PIRSF015950">
    <property type="entry name" value="Mev_P_decrbx"/>
    <property type="match status" value="1"/>
</dbReference>
<sequence>MKGLSSGYGMSHPNIAVIKYWGKVDEIKNIPSNPSISFPLTNFLTETVVEHSMEDTFYLNGEMLAIGERMNRVVKIFRDKSGDRRPICIKSFNNFAHSCGLASSASGFAALTLALNDFYSLEMQKEELCTIARIGSGSAGRSISPEICLFNGVAVERLPPWPEIRILSIILSEDCKKVGSTKGMIRTADTSNFYRDRLPRMEERANAMAQYISQKDFSAFAYLTMRESNELHGILMETYPPIRYIRDDGFQIIEMCHEFNRDGMRVAYTFDAGPNPFLITLQEHLDEVKNFFRSYKLIPCNY</sequence>
<keyword evidence="9 13" id="KW-0443">Lipid metabolism</keyword>
<evidence type="ECO:0000256" key="12">
    <source>
        <dbReference type="ARBA" id="ARBA00023239"/>
    </source>
</evidence>